<name>A0AAP9JHH0_GLUTH</name>
<organism evidence="1 2">
    <name type="scientific">Gluconobacter thailandicus</name>
    <dbReference type="NCBI Taxonomy" id="257438"/>
    <lineage>
        <taxon>Bacteria</taxon>
        <taxon>Pseudomonadati</taxon>
        <taxon>Pseudomonadota</taxon>
        <taxon>Alphaproteobacteria</taxon>
        <taxon>Acetobacterales</taxon>
        <taxon>Acetobacteraceae</taxon>
        <taxon>Gluconobacter</taxon>
    </lineage>
</organism>
<proteinExistence type="predicted"/>
<accession>A0AAP9JHH0</accession>
<gene>
    <name evidence="1" type="ORF">FXF46_07835</name>
</gene>
<evidence type="ECO:0000313" key="1">
    <source>
        <dbReference type="EMBL" id="QEH96198.1"/>
    </source>
</evidence>
<dbReference type="Proteomes" id="UP000323560">
    <property type="component" value="Chromosome"/>
</dbReference>
<reference evidence="1 2" key="1">
    <citation type="submission" date="2019-08" db="EMBL/GenBank/DDBJ databases">
        <title>Gluconobacter frateurii HD924 genome.</title>
        <authorList>
            <person name="Liu Y."/>
            <person name="Zhang P."/>
        </authorList>
    </citation>
    <scope>NUCLEOTIDE SEQUENCE [LARGE SCALE GENOMIC DNA]</scope>
    <source>
        <strain evidence="1 2">HD924</strain>
    </source>
</reference>
<evidence type="ECO:0000313" key="2">
    <source>
        <dbReference type="Proteomes" id="UP000323560"/>
    </source>
</evidence>
<dbReference type="KEGG" id="gti:FXF46_07835"/>
<dbReference type="AlphaFoldDB" id="A0AAP9JHH0"/>
<dbReference type="EMBL" id="CP043043">
    <property type="protein sequence ID" value="QEH96198.1"/>
    <property type="molecule type" value="Genomic_DNA"/>
</dbReference>
<protein>
    <submittedName>
        <fullName evidence="1">Uncharacterized protein</fullName>
    </submittedName>
</protein>
<sequence>MHNRHLLDDTPTRPETAFFARRFYMERRRTMTRYLVILACLAGLALGSANAATRDEQKQACQGDAIRLCTFAIPNEAKITACMKKKLDQLSPKCRAMFEPLPKKSDTVSKPKE</sequence>